<evidence type="ECO:0000256" key="4">
    <source>
        <dbReference type="ARBA" id="ARBA00013204"/>
    </source>
</evidence>
<dbReference type="PANTHER" id="PTHR35524">
    <property type="entry name" value="ALPHA-ACETOLACTATE DECARBOXYLASE"/>
    <property type="match status" value="1"/>
</dbReference>
<evidence type="ECO:0000313" key="9">
    <source>
        <dbReference type="EMBL" id="PSR87316.1"/>
    </source>
</evidence>
<evidence type="ECO:0000256" key="7">
    <source>
        <dbReference type="ARBA" id="ARBA00023061"/>
    </source>
</evidence>
<dbReference type="GO" id="GO:0045151">
    <property type="term" value="P:acetoin biosynthetic process"/>
    <property type="evidence" value="ECO:0007669"/>
    <property type="project" value="UniProtKB-KW"/>
</dbReference>
<dbReference type="OrthoDB" id="509395at2759"/>
<dbReference type="Proteomes" id="UP000241462">
    <property type="component" value="Unassembled WGS sequence"/>
</dbReference>
<dbReference type="CDD" id="cd17299">
    <property type="entry name" value="acetolactate_decarboxylase"/>
    <property type="match status" value="1"/>
</dbReference>
<dbReference type="Pfam" id="PF03306">
    <property type="entry name" value="AAL_decarboxy"/>
    <property type="match status" value="1"/>
</dbReference>
<proteinExistence type="inferred from homology"/>
<name>A0A2T3A9R6_9PEZI</name>
<evidence type="ECO:0000256" key="1">
    <source>
        <dbReference type="ARBA" id="ARBA00001784"/>
    </source>
</evidence>
<dbReference type="InParanoid" id="A0A2T3A9R6"/>
<dbReference type="GO" id="GO:0047605">
    <property type="term" value="F:acetolactate decarboxylase activity"/>
    <property type="evidence" value="ECO:0007669"/>
    <property type="project" value="UniProtKB-EC"/>
</dbReference>
<dbReference type="EC" id="4.1.1.5" evidence="4"/>
<evidence type="ECO:0000256" key="8">
    <source>
        <dbReference type="ARBA" id="ARBA00023239"/>
    </source>
</evidence>
<evidence type="ECO:0000256" key="3">
    <source>
        <dbReference type="ARBA" id="ARBA00007106"/>
    </source>
</evidence>
<evidence type="ECO:0000313" key="10">
    <source>
        <dbReference type="Proteomes" id="UP000241462"/>
    </source>
</evidence>
<reference evidence="9 10" key="1">
    <citation type="journal article" date="2018" name="Mycol. Prog.">
        <title>Coniella lustricola, a new species from submerged detritus.</title>
        <authorList>
            <person name="Raudabaugh D.B."/>
            <person name="Iturriaga T."/>
            <person name="Carver A."/>
            <person name="Mondo S."/>
            <person name="Pangilinan J."/>
            <person name="Lipzen A."/>
            <person name="He G."/>
            <person name="Amirebrahimi M."/>
            <person name="Grigoriev I.V."/>
            <person name="Miller A.N."/>
        </authorList>
    </citation>
    <scope>NUCLEOTIDE SEQUENCE [LARGE SCALE GENOMIC DNA]</scope>
    <source>
        <strain evidence="9 10">B22-T-1</strain>
    </source>
</reference>
<protein>
    <recommendedName>
        <fullName evidence="5">Alpha-acetolactate decarboxylase</fullName>
        <ecNumber evidence="4">4.1.1.5</ecNumber>
    </recommendedName>
</protein>
<comment type="pathway">
    <text evidence="2">Polyol metabolism; (R,R)-butane-2,3-diol biosynthesis; (R,R)-butane-2,3-diol from pyruvate: step 2/3.</text>
</comment>
<accession>A0A2T3A9R6</accession>
<keyword evidence="6" id="KW-0210">Decarboxylase</keyword>
<keyword evidence="8" id="KW-0456">Lyase</keyword>
<evidence type="ECO:0000256" key="2">
    <source>
        <dbReference type="ARBA" id="ARBA00005170"/>
    </source>
</evidence>
<comment type="similarity">
    <text evidence="3">Belongs to the alpha-acetolactate decarboxylase family.</text>
</comment>
<evidence type="ECO:0000256" key="6">
    <source>
        <dbReference type="ARBA" id="ARBA00022793"/>
    </source>
</evidence>
<dbReference type="SUPFAM" id="SSF117856">
    <property type="entry name" value="AF0104/ALDC/Ptd012-like"/>
    <property type="match status" value="1"/>
</dbReference>
<gene>
    <name evidence="9" type="ORF">BD289DRAFT_236484</name>
</gene>
<dbReference type="InterPro" id="IPR005128">
    <property type="entry name" value="Acetolactate_a_deCO2ase"/>
</dbReference>
<dbReference type="NCBIfam" id="TIGR01252">
    <property type="entry name" value="acetolac_decarb"/>
    <property type="match status" value="1"/>
</dbReference>
<dbReference type="Gene3D" id="3.30.1330.80">
    <property type="entry name" value="Hypothetical protein, similar to alpha- acetolactate decarboxylase, domain 2"/>
    <property type="match status" value="2"/>
</dbReference>
<evidence type="ECO:0000256" key="5">
    <source>
        <dbReference type="ARBA" id="ARBA00020164"/>
    </source>
</evidence>
<comment type="catalytic activity">
    <reaction evidence="1">
        <text>(2S)-2-acetolactate + H(+) = (R)-acetoin + CO2</text>
        <dbReference type="Rhea" id="RHEA:21580"/>
        <dbReference type="ChEBI" id="CHEBI:15378"/>
        <dbReference type="ChEBI" id="CHEBI:15686"/>
        <dbReference type="ChEBI" id="CHEBI:16526"/>
        <dbReference type="ChEBI" id="CHEBI:58476"/>
        <dbReference type="EC" id="4.1.1.5"/>
    </reaction>
</comment>
<keyword evidence="10" id="KW-1185">Reference proteome</keyword>
<dbReference type="STRING" id="2025994.A0A2T3A9R6"/>
<dbReference type="EMBL" id="KZ678430">
    <property type="protein sequence ID" value="PSR87316.1"/>
    <property type="molecule type" value="Genomic_DNA"/>
</dbReference>
<organism evidence="9 10">
    <name type="scientific">Coniella lustricola</name>
    <dbReference type="NCBI Taxonomy" id="2025994"/>
    <lineage>
        <taxon>Eukaryota</taxon>
        <taxon>Fungi</taxon>
        <taxon>Dikarya</taxon>
        <taxon>Ascomycota</taxon>
        <taxon>Pezizomycotina</taxon>
        <taxon>Sordariomycetes</taxon>
        <taxon>Sordariomycetidae</taxon>
        <taxon>Diaporthales</taxon>
        <taxon>Schizoparmaceae</taxon>
        <taxon>Coniella</taxon>
    </lineage>
</organism>
<dbReference type="PANTHER" id="PTHR35524:SF1">
    <property type="entry name" value="ALPHA-ACETOLACTATE DECARBOXYLASE"/>
    <property type="match status" value="1"/>
</dbReference>
<sequence length="249" mass="26897">MAPNEIYQYSIVTALLDGVAENGLPLTDLLKHGDHGLGTFRHLEGEMIVLDGIVYQMRSDGSVTAVDLPSASASKQTETAVAPFAMITHFQPAQSTQAVLSDKADLHSLVAFLLPEAHNVYLSFRIHGRFRSITVRTVGGQTKPHEGLTEVGAHQTSNTFEEDPPIEGTIFGFRSPAYMQNVSVAGDHLHFISADRRKGGHLLALVSDGEVTVEVAPAYKFHLELPAHDDEFNDAQLQGDSEAIAAVEG</sequence>
<dbReference type="UniPathway" id="UPA00626">
    <property type="reaction ID" value="UER00678"/>
</dbReference>
<keyword evidence="7" id="KW-0005">Acetoin biosynthesis</keyword>
<dbReference type="PIRSF" id="PIRSF001332">
    <property type="entry name" value="Acetolac_decarb"/>
    <property type="match status" value="1"/>
</dbReference>
<dbReference type="AlphaFoldDB" id="A0A2T3A9R6"/>